<evidence type="ECO:0000313" key="2">
    <source>
        <dbReference type="Proteomes" id="UP000214880"/>
    </source>
</evidence>
<sequence>MHLNKQQYNSKIQVYYGKCNLNRDLVEEIIQYVWMKQKANKGNFKLVQDTKANVYKLEFDHCTYYVKSYKFRAIGKFLKNLFRPAEAVRYYKTALKLMQLDIEVAKPVLALTCRKALFLVDSILVLEEVSGADLSTYLNQVTTKKAREIIIKKLAVIWSKLIHHKFLHLDPRLVNFIIYDKADEVHIKLIDIDSVMRLSLLPFKMILVKNLTRLNRRLLNEFTAFEIDLFFEEFIKNCQKEMKINLLQEIYQRPSSHHRI</sequence>
<accession>A0A1G9RWQ5</accession>
<dbReference type="STRING" id="146817.SAMN04488502_103110"/>
<keyword evidence="2" id="KW-1185">Reference proteome</keyword>
<proteinExistence type="predicted"/>
<dbReference type="EMBL" id="FNHB01000003">
    <property type="protein sequence ID" value="SDM26915.1"/>
    <property type="molecule type" value="Genomic_DNA"/>
</dbReference>
<gene>
    <name evidence="1" type="ORF">SAMN04488502_103110</name>
</gene>
<reference evidence="1 2" key="1">
    <citation type="submission" date="2016-10" db="EMBL/GenBank/DDBJ databases">
        <authorList>
            <person name="de Groot N.N."/>
        </authorList>
    </citation>
    <scope>NUCLEOTIDE SEQUENCE [LARGE SCALE GENOMIC DNA]</scope>
    <source>
        <strain evidence="1 2">DSM 1736</strain>
    </source>
</reference>
<protein>
    <recommendedName>
        <fullName evidence="3">Lipopolysaccharide kinase (Kdo/WaaP) family protein</fullName>
    </recommendedName>
</protein>
<dbReference type="AlphaFoldDB" id="A0A1G9RWQ5"/>
<dbReference type="Proteomes" id="UP000214880">
    <property type="component" value="Unassembled WGS sequence"/>
</dbReference>
<dbReference type="InterPro" id="IPR011009">
    <property type="entry name" value="Kinase-like_dom_sf"/>
</dbReference>
<evidence type="ECO:0000313" key="1">
    <source>
        <dbReference type="EMBL" id="SDM26915.1"/>
    </source>
</evidence>
<evidence type="ECO:0008006" key="3">
    <source>
        <dbReference type="Google" id="ProtNLM"/>
    </source>
</evidence>
<dbReference type="OrthoDB" id="1683229at2"/>
<dbReference type="RefSeq" id="WP_092071501.1">
    <property type="nucleotide sequence ID" value="NZ_FNHB01000003.1"/>
</dbReference>
<name>A0A1G9RWQ5_9FIRM</name>
<dbReference type="SUPFAM" id="SSF56112">
    <property type="entry name" value="Protein kinase-like (PK-like)"/>
    <property type="match status" value="1"/>
</dbReference>
<organism evidence="1 2">
    <name type="scientific">Dendrosporobacter quercicolus</name>
    <dbReference type="NCBI Taxonomy" id="146817"/>
    <lineage>
        <taxon>Bacteria</taxon>
        <taxon>Bacillati</taxon>
        <taxon>Bacillota</taxon>
        <taxon>Negativicutes</taxon>
        <taxon>Selenomonadales</taxon>
        <taxon>Sporomusaceae</taxon>
        <taxon>Dendrosporobacter</taxon>
    </lineage>
</organism>